<evidence type="ECO:0000313" key="1">
    <source>
        <dbReference type="EMBL" id="MEL0606505.1"/>
    </source>
</evidence>
<keyword evidence="1" id="KW-0808">Transferase</keyword>
<dbReference type="Proteomes" id="UP001374952">
    <property type="component" value="Unassembled WGS sequence"/>
</dbReference>
<dbReference type="EMBL" id="JBAKAX010000118">
    <property type="protein sequence ID" value="MEL0606505.1"/>
    <property type="molecule type" value="Genomic_DNA"/>
</dbReference>
<evidence type="ECO:0000313" key="2">
    <source>
        <dbReference type="Proteomes" id="UP001374952"/>
    </source>
</evidence>
<organism evidence="1 2">
    <name type="scientific">Pseudoalteromonas undina</name>
    <dbReference type="NCBI Taxonomy" id="43660"/>
    <lineage>
        <taxon>Bacteria</taxon>
        <taxon>Pseudomonadati</taxon>
        <taxon>Pseudomonadota</taxon>
        <taxon>Gammaproteobacteria</taxon>
        <taxon>Alteromonadales</taxon>
        <taxon>Pseudoalteromonadaceae</taxon>
        <taxon>Pseudoalteromonas</taxon>
    </lineage>
</organism>
<keyword evidence="1" id="KW-0418">Kinase</keyword>
<sequence length="74" mass="8126">TDWHFSTLASWLGVTSVCAYYANSELALYLQIIVSGSILAILLYVLKQPTKFVHGVALGYFLLICVLIQLSSTS</sequence>
<name>A0ACC6R9U3_9GAMM</name>
<reference evidence="1" key="1">
    <citation type="submission" date="2024-02" db="EMBL/GenBank/DDBJ databases">
        <title>Bacteria isolated from the canopy kelp, Nereocystis luetkeana.</title>
        <authorList>
            <person name="Pfister C.A."/>
            <person name="Younker I.T."/>
            <person name="Light S.H."/>
        </authorList>
    </citation>
    <scope>NUCLEOTIDE SEQUENCE</scope>
    <source>
        <strain evidence="1">TN.2.01</strain>
    </source>
</reference>
<proteinExistence type="predicted"/>
<feature type="non-terminal residue" evidence="1">
    <location>
        <position position="1"/>
    </location>
</feature>
<accession>A0ACC6R9U3</accession>
<comment type="caution">
    <text evidence="1">The sequence shown here is derived from an EMBL/GenBank/DDBJ whole genome shotgun (WGS) entry which is preliminary data.</text>
</comment>
<protein>
    <submittedName>
        <fullName evidence="1">Histidine kinase</fullName>
    </submittedName>
</protein>
<keyword evidence="2" id="KW-1185">Reference proteome</keyword>
<gene>
    <name evidence="1" type="ORF">V6250_20345</name>
</gene>